<dbReference type="RefSeq" id="WP_326091836.1">
    <property type="nucleotide sequence ID" value="NZ_JARLKZ010000036.1"/>
</dbReference>
<reference evidence="2 3" key="1">
    <citation type="submission" date="2023-03" db="EMBL/GenBank/DDBJ databases">
        <title>Bacillus Genome Sequencing.</title>
        <authorList>
            <person name="Dunlap C."/>
        </authorList>
    </citation>
    <scope>NUCLEOTIDE SEQUENCE [LARGE SCALE GENOMIC DNA]</scope>
    <source>
        <strain evidence="2 3">BD-525</strain>
    </source>
</reference>
<comment type="caution">
    <text evidence="2">The sequence shown here is derived from an EMBL/GenBank/DDBJ whole genome shotgun (WGS) entry which is preliminary data.</text>
</comment>
<dbReference type="EMBL" id="JARLKZ010000036">
    <property type="protein sequence ID" value="MEC0244194.1"/>
    <property type="molecule type" value="Genomic_DNA"/>
</dbReference>
<proteinExistence type="predicted"/>
<organism evidence="2 3">
    <name type="scientific">Paenibacillus dokdonensis</name>
    <dbReference type="NCBI Taxonomy" id="2567944"/>
    <lineage>
        <taxon>Bacteria</taxon>
        <taxon>Bacillati</taxon>
        <taxon>Bacillota</taxon>
        <taxon>Bacilli</taxon>
        <taxon>Bacillales</taxon>
        <taxon>Paenibacillaceae</taxon>
        <taxon>Paenibacillus</taxon>
    </lineage>
</organism>
<name>A0ABU6GWX8_9BACL</name>
<keyword evidence="1" id="KW-1133">Transmembrane helix</keyword>
<protein>
    <recommendedName>
        <fullName evidence="4">DUF4830 domain-containing protein</fullName>
    </recommendedName>
</protein>
<gene>
    <name evidence="2" type="ORF">P4H66_30745</name>
</gene>
<evidence type="ECO:0000313" key="3">
    <source>
        <dbReference type="Proteomes" id="UP001344632"/>
    </source>
</evidence>
<sequence length="165" mass="18910">MNKKKLVIPFILLIVLLIPFGISYFSFQSQQISNQGANEFTTRLQEAAAHHQSFKISELTSIDWDQIYVFKPYVTKSEMEKATGISWTTSHSYFGYLLNRTFLGEYPLDDDSLHKLVFMKNGKVVLDVTLNRSTADFTAMKGFWRDKEVMLKTGEDGKRVVVSGH</sequence>
<keyword evidence="3" id="KW-1185">Reference proteome</keyword>
<evidence type="ECO:0000256" key="1">
    <source>
        <dbReference type="SAM" id="Phobius"/>
    </source>
</evidence>
<feature type="transmembrane region" description="Helical" evidence="1">
    <location>
        <begin position="7"/>
        <end position="27"/>
    </location>
</feature>
<keyword evidence="1" id="KW-0472">Membrane</keyword>
<evidence type="ECO:0000313" key="2">
    <source>
        <dbReference type="EMBL" id="MEC0244194.1"/>
    </source>
</evidence>
<dbReference type="Proteomes" id="UP001344632">
    <property type="component" value="Unassembled WGS sequence"/>
</dbReference>
<accession>A0ABU6GWX8</accession>
<evidence type="ECO:0008006" key="4">
    <source>
        <dbReference type="Google" id="ProtNLM"/>
    </source>
</evidence>
<keyword evidence="1" id="KW-0812">Transmembrane</keyword>